<keyword evidence="8" id="KW-0175">Coiled coil</keyword>
<dbReference type="InterPro" id="IPR003423">
    <property type="entry name" value="OMP_efflux"/>
</dbReference>
<accession>A0A498RAY1</accession>
<gene>
    <name evidence="10" type="ORF">LUCI_2681</name>
</gene>
<evidence type="ECO:0000256" key="4">
    <source>
        <dbReference type="ARBA" id="ARBA00022452"/>
    </source>
</evidence>
<dbReference type="PANTHER" id="PTHR30026">
    <property type="entry name" value="OUTER MEMBRANE PROTEIN TOLC"/>
    <property type="match status" value="1"/>
</dbReference>
<evidence type="ECO:0000256" key="1">
    <source>
        <dbReference type="ARBA" id="ARBA00004442"/>
    </source>
</evidence>
<dbReference type="Gene3D" id="1.20.1600.10">
    <property type="entry name" value="Outer membrane efflux proteins (OEP)"/>
    <property type="match status" value="1"/>
</dbReference>
<evidence type="ECO:0000256" key="9">
    <source>
        <dbReference type="SAM" id="SignalP"/>
    </source>
</evidence>
<comment type="similarity">
    <text evidence="2">Belongs to the outer membrane factor (OMF) (TC 1.B.17) family.</text>
</comment>
<keyword evidence="7" id="KW-0998">Cell outer membrane</keyword>
<evidence type="ECO:0000313" key="11">
    <source>
        <dbReference type="Proteomes" id="UP000277811"/>
    </source>
</evidence>
<dbReference type="RefSeq" id="WP_122628369.1">
    <property type="nucleotide sequence ID" value="NZ_UPPP01000074.1"/>
</dbReference>
<feature type="signal peptide" evidence="9">
    <location>
        <begin position="1"/>
        <end position="29"/>
    </location>
</feature>
<reference evidence="10 11" key="1">
    <citation type="submission" date="2018-06" db="EMBL/GenBank/DDBJ databases">
        <authorList>
            <person name="Strepis N."/>
        </authorList>
    </citation>
    <scope>NUCLEOTIDE SEQUENCE [LARGE SCALE GENOMIC DNA]</scope>
    <source>
        <strain evidence="10">LUCI</strain>
    </source>
</reference>
<keyword evidence="11" id="KW-1185">Reference proteome</keyword>
<evidence type="ECO:0000256" key="5">
    <source>
        <dbReference type="ARBA" id="ARBA00022692"/>
    </source>
</evidence>
<feature type="chain" id="PRO_5019822145" evidence="9">
    <location>
        <begin position="30"/>
        <end position="425"/>
    </location>
</feature>
<feature type="coiled-coil region" evidence="8">
    <location>
        <begin position="155"/>
        <end position="206"/>
    </location>
</feature>
<dbReference type="AlphaFoldDB" id="A0A498RAY1"/>
<keyword evidence="6" id="KW-0472">Membrane</keyword>
<dbReference type="Proteomes" id="UP000277811">
    <property type="component" value="Unassembled WGS sequence"/>
</dbReference>
<evidence type="ECO:0000256" key="2">
    <source>
        <dbReference type="ARBA" id="ARBA00007613"/>
    </source>
</evidence>
<name>A0A498RAY1_9FIRM</name>
<dbReference type="SUPFAM" id="SSF56954">
    <property type="entry name" value="Outer membrane efflux proteins (OEP)"/>
    <property type="match status" value="1"/>
</dbReference>
<dbReference type="EMBL" id="UPPP01000074">
    <property type="protein sequence ID" value="VBB07432.1"/>
    <property type="molecule type" value="Genomic_DNA"/>
</dbReference>
<keyword evidence="9" id="KW-0732">Signal</keyword>
<evidence type="ECO:0000256" key="8">
    <source>
        <dbReference type="SAM" id="Coils"/>
    </source>
</evidence>
<keyword evidence="4" id="KW-1134">Transmembrane beta strand</keyword>
<dbReference type="GO" id="GO:0009279">
    <property type="term" value="C:cell outer membrane"/>
    <property type="evidence" value="ECO:0007669"/>
    <property type="project" value="UniProtKB-SubCell"/>
</dbReference>
<dbReference type="GO" id="GO:1990281">
    <property type="term" value="C:efflux pump complex"/>
    <property type="evidence" value="ECO:0007669"/>
    <property type="project" value="TreeGrafter"/>
</dbReference>
<dbReference type="OrthoDB" id="6395775at2"/>
<feature type="coiled-coil region" evidence="8">
    <location>
        <begin position="338"/>
        <end position="379"/>
    </location>
</feature>
<evidence type="ECO:0000256" key="3">
    <source>
        <dbReference type="ARBA" id="ARBA00022448"/>
    </source>
</evidence>
<keyword evidence="5" id="KW-0812">Transmembrane</keyword>
<protein>
    <submittedName>
        <fullName evidence="10">Outer membrane efflux protein</fullName>
    </submittedName>
</protein>
<evidence type="ECO:0000313" key="10">
    <source>
        <dbReference type="EMBL" id="VBB07432.1"/>
    </source>
</evidence>
<dbReference type="PANTHER" id="PTHR30026:SF20">
    <property type="entry name" value="OUTER MEMBRANE PROTEIN TOLC"/>
    <property type="match status" value="1"/>
</dbReference>
<dbReference type="Pfam" id="PF02321">
    <property type="entry name" value="OEP"/>
    <property type="match status" value="2"/>
</dbReference>
<proteinExistence type="inferred from homology"/>
<organism evidence="10 11">
    <name type="scientific">Lucifera butyrica</name>
    <dbReference type="NCBI Taxonomy" id="1351585"/>
    <lineage>
        <taxon>Bacteria</taxon>
        <taxon>Bacillati</taxon>
        <taxon>Bacillota</taxon>
        <taxon>Negativicutes</taxon>
        <taxon>Veillonellales</taxon>
        <taxon>Veillonellaceae</taxon>
        <taxon>Lucifera</taxon>
    </lineage>
</organism>
<dbReference type="GO" id="GO:0015562">
    <property type="term" value="F:efflux transmembrane transporter activity"/>
    <property type="evidence" value="ECO:0007669"/>
    <property type="project" value="InterPro"/>
</dbReference>
<evidence type="ECO:0000256" key="6">
    <source>
        <dbReference type="ARBA" id="ARBA00023136"/>
    </source>
</evidence>
<evidence type="ECO:0000256" key="7">
    <source>
        <dbReference type="ARBA" id="ARBA00023237"/>
    </source>
</evidence>
<comment type="subcellular location">
    <subcellularLocation>
        <location evidence="1">Cell outer membrane</location>
    </subcellularLocation>
</comment>
<dbReference type="GO" id="GO:0015288">
    <property type="term" value="F:porin activity"/>
    <property type="evidence" value="ECO:0007669"/>
    <property type="project" value="TreeGrafter"/>
</dbReference>
<sequence>MMRKQMWKRHLAVAFSGGWLLLNATAAWADAPMLSLDDSVAMALKNNPSIQMAVDDKEKAAWGIKLAQAGKEPTFSLGSSATRGSANLETPAGNLFSTSLKLSVPLYTGGRVEGSVEEAKLNAQAADLGVETARAQVKLDATTAYFDVLQAHNMVQVNQEALDNLNGHLENVQAQYDAGTVAKVDVLRSEVEVANARQNLTKAQNDYNVAVASLNNTIGIPQSTQSILKDELTYTQFDLPLNECIQQALSNRPEVGQSEDTVAAAKAGVKVADSSGKPTIALSGLQGWSGPEFSSQDSNWSIGINASWNIFDGGLTHSQVKQAESTLDKVKEQDKQNRDAIELEVRQAYMNMKEAESRIETSKVAVDKAEEDVKIAQTKYAAGAGTNLDVIDAQLALTQAKTNYVQALYDYNANKAKLTKAIGER</sequence>
<dbReference type="InterPro" id="IPR051906">
    <property type="entry name" value="TolC-like"/>
</dbReference>
<keyword evidence="3" id="KW-0813">Transport</keyword>